<dbReference type="Proteomes" id="UP000326757">
    <property type="component" value="Unassembled WGS sequence"/>
</dbReference>
<accession>A0A5N6KK07</accession>
<reference evidence="1 2" key="1">
    <citation type="submission" date="2019-06" db="EMBL/GenBank/DDBJ databases">
        <title>Genome Sequence of the Brown Rot Fungal Pathogen Monilinia laxa.</title>
        <authorList>
            <person name="De Miccolis Angelini R.M."/>
            <person name="Landi L."/>
            <person name="Abate D."/>
            <person name="Pollastro S."/>
            <person name="Romanazzi G."/>
            <person name="Faretra F."/>
        </authorList>
    </citation>
    <scope>NUCLEOTIDE SEQUENCE [LARGE SCALE GENOMIC DNA]</scope>
    <source>
        <strain evidence="1 2">Mlax316</strain>
    </source>
</reference>
<dbReference type="AlphaFoldDB" id="A0A5N6KK07"/>
<keyword evidence="2" id="KW-1185">Reference proteome</keyword>
<dbReference type="EMBL" id="VIGI01000002">
    <property type="protein sequence ID" value="KAB8304032.1"/>
    <property type="molecule type" value="Genomic_DNA"/>
</dbReference>
<organism evidence="1 2">
    <name type="scientific">Monilinia laxa</name>
    <name type="common">Brown rot fungus</name>
    <name type="synonym">Sclerotinia laxa</name>
    <dbReference type="NCBI Taxonomy" id="61186"/>
    <lineage>
        <taxon>Eukaryota</taxon>
        <taxon>Fungi</taxon>
        <taxon>Dikarya</taxon>
        <taxon>Ascomycota</taxon>
        <taxon>Pezizomycotina</taxon>
        <taxon>Leotiomycetes</taxon>
        <taxon>Helotiales</taxon>
        <taxon>Sclerotiniaceae</taxon>
        <taxon>Monilinia</taxon>
    </lineage>
</organism>
<proteinExistence type="predicted"/>
<evidence type="ECO:0000313" key="2">
    <source>
        <dbReference type="Proteomes" id="UP000326757"/>
    </source>
</evidence>
<sequence length="69" mass="8195">MVNNVNVRIRDVHKLSEDEEGVRGSHRTTASLSQYDSNIKMHQRNRLYVCYENHWQSQYEFLISICTHG</sequence>
<comment type="caution">
    <text evidence="1">The sequence shown here is derived from an EMBL/GenBank/DDBJ whole genome shotgun (WGS) entry which is preliminary data.</text>
</comment>
<evidence type="ECO:0000313" key="1">
    <source>
        <dbReference type="EMBL" id="KAB8304032.1"/>
    </source>
</evidence>
<name>A0A5N6KK07_MONLA</name>
<gene>
    <name evidence="1" type="ORF">EYC80_005378</name>
</gene>
<protein>
    <submittedName>
        <fullName evidence="1">Uncharacterized protein</fullName>
    </submittedName>
</protein>